<dbReference type="EMBL" id="LWRY01000012">
    <property type="protein sequence ID" value="OCX75597.1"/>
    <property type="molecule type" value="Genomic_DNA"/>
</dbReference>
<name>A0A1C2IX98_ACITH</name>
<dbReference type="InterPro" id="IPR013610">
    <property type="entry name" value="ArdC_N"/>
</dbReference>
<evidence type="ECO:0000259" key="2">
    <source>
        <dbReference type="Pfam" id="PF08401"/>
    </source>
</evidence>
<feature type="compositionally biased region" description="Polar residues" evidence="1">
    <location>
        <begin position="45"/>
        <end position="74"/>
    </location>
</feature>
<evidence type="ECO:0000313" key="4">
    <source>
        <dbReference type="Proteomes" id="UP000095008"/>
    </source>
</evidence>
<feature type="region of interest" description="Disordered" evidence="1">
    <location>
        <begin position="27"/>
        <end position="74"/>
    </location>
</feature>
<reference evidence="3" key="1">
    <citation type="journal article" date="2016" name="Int. J. Mol. Sci.">
        <title>Comparative genomics of the extreme acidophile Acidithiobacillus thiooxidans reveals intraspecific divergence and niche adaptation.</title>
        <authorList>
            <person name="Zhang X."/>
            <person name="Feng X."/>
            <person name="Tao J."/>
            <person name="Ma L."/>
            <person name="Xiao Y."/>
            <person name="Liang Y."/>
            <person name="Liu X."/>
            <person name="Yin H."/>
        </authorList>
    </citation>
    <scope>NUCLEOTIDE SEQUENCE [LARGE SCALE GENOMIC DNA]</scope>
    <source>
        <strain evidence="3">DXS-W</strain>
    </source>
</reference>
<evidence type="ECO:0000313" key="3">
    <source>
        <dbReference type="EMBL" id="OCX75597.1"/>
    </source>
</evidence>
<evidence type="ECO:0000256" key="1">
    <source>
        <dbReference type="SAM" id="MobiDB-lite"/>
    </source>
</evidence>
<comment type="caution">
    <text evidence="3">The sequence shown here is derived from an EMBL/GenBank/DDBJ whole genome shotgun (WGS) entry which is preliminary data.</text>
</comment>
<proteinExistence type="predicted"/>
<feature type="domain" description="N-terminal" evidence="2">
    <location>
        <begin position="12"/>
        <end position="58"/>
    </location>
</feature>
<organism evidence="3 4">
    <name type="scientific">Acidithiobacillus thiooxidans</name>
    <name type="common">Thiobacillus thiooxidans</name>
    <dbReference type="NCBI Taxonomy" id="930"/>
    <lineage>
        <taxon>Bacteria</taxon>
        <taxon>Pseudomonadati</taxon>
        <taxon>Pseudomonadota</taxon>
        <taxon>Acidithiobacillia</taxon>
        <taxon>Acidithiobacillales</taxon>
        <taxon>Acidithiobacillaceae</taxon>
        <taxon>Acidithiobacillus</taxon>
    </lineage>
</organism>
<protein>
    <recommendedName>
        <fullName evidence="2">N-terminal domain-containing protein</fullName>
    </recommendedName>
</protein>
<dbReference type="Pfam" id="PF08401">
    <property type="entry name" value="ArdcN"/>
    <property type="match status" value="1"/>
</dbReference>
<gene>
    <name evidence="3" type="ORF">A6M23_02280</name>
</gene>
<dbReference type="GO" id="GO:0003697">
    <property type="term" value="F:single-stranded DNA binding"/>
    <property type="evidence" value="ECO:0007669"/>
    <property type="project" value="InterPro"/>
</dbReference>
<dbReference type="Proteomes" id="UP000095008">
    <property type="component" value="Unassembled WGS sequence"/>
</dbReference>
<sequence>MEADMAKTKTEIIEALLQRMDDAVANGTSLPWQKPWEPKLGDLSAPQNPTTERLYSPPTTLKKTASGLTQPDIS</sequence>
<keyword evidence="4" id="KW-1185">Reference proteome</keyword>
<accession>A0A1C2IX98</accession>
<dbReference type="AlphaFoldDB" id="A0A1C2IX98"/>